<name>A0A4U9Y4B5_9STRE</name>
<evidence type="ECO:0000256" key="3">
    <source>
        <dbReference type="ARBA" id="ARBA00023125"/>
    </source>
</evidence>
<proteinExistence type="predicted"/>
<keyword evidence="6" id="KW-0378">Hydrolase</keyword>
<sequence>MEDLENLYGRIFTAKQISDEAQKVARTKDSFEGDGKAYYCGRCLSKAGKDHLLPNGHYYCRQCLVFGRVQSHDKLYYFPAPPFLKGNYLKWKGSLTPYQESISKQLVENYYLGKWSLVYAVTGAGKTEMIYSVIKEVVNSGKWVALVSPRVDVCIEVYKRLSRDFSCQTILMHAGSESYHRAPLVIATTHQLLKFYKAFHLIIIDEVDSFPFVDNPLLNRAVMSALKEEGQLIYLTATSTKFLESEVTKGKLIKLTLPRRFHNNPLIVPKFQLILNFQNYLDKGKLPTKLYSAIQKQTSLPYPLLIFYPVIEKGQMFYDSLVKTFPNHQIGYVSSQTAKRKELIEDFRQGNLSILVTTTILERGVTFPGVDVFVVLAHHHLFTSSSLIQISGRVGRSVDRPNGKVIFFHEGVSSAMYKARKEIIALNKEAYGS</sequence>
<dbReference type="AlphaFoldDB" id="A0A4U9Y4B5"/>
<keyword evidence="2" id="KW-0067">ATP-binding</keyword>
<keyword evidence="3" id="KW-0238">DNA-binding</keyword>
<protein>
    <submittedName>
        <fullName evidence="6">Late competence protein</fullName>
        <ecNumber evidence="6">3.6.4.-</ecNumber>
    </submittedName>
</protein>
<evidence type="ECO:0000256" key="1">
    <source>
        <dbReference type="ARBA" id="ARBA00022741"/>
    </source>
</evidence>
<dbReference type="SMART" id="SM00490">
    <property type="entry name" value="HELICc"/>
    <property type="match status" value="1"/>
</dbReference>
<dbReference type="PANTHER" id="PTHR30580">
    <property type="entry name" value="PRIMOSOMAL PROTEIN N"/>
    <property type="match status" value="1"/>
</dbReference>
<reference evidence="6 7" key="1">
    <citation type="submission" date="2019-05" db="EMBL/GenBank/DDBJ databases">
        <authorList>
            <consortium name="Pathogen Informatics"/>
        </authorList>
    </citation>
    <scope>NUCLEOTIDE SEQUENCE [LARGE SCALE GENOMIC DNA]</scope>
    <source>
        <strain evidence="6 7">NCTC5386</strain>
    </source>
</reference>
<dbReference type="Proteomes" id="UP000394068">
    <property type="component" value="Unassembled WGS sequence"/>
</dbReference>
<dbReference type="InterPro" id="IPR027417">
    <property type="entry name" value="P-loop_NTPase"/>
</dbReference>
<dbReference type="GO" id="GO:0006310">
    <property type="term" value="P:DNA recombination"/>
    <property type="evidence" value="ECO:0007669"/>
    <property type="project" value="TreeGrafter"/>
</dbReference>
<dbReference type="GO" id="GO:0005524">
    <property type="term" value="F:ATP binding"/>
    <property type="evidence" value="ECO:0007669"/>
    <property type="project" value="UniProtKB-KW"/>
</dbReference>
<evidence type="ECO:0000313" key="7">
    <source>
        <dbReference type="Proteomes" id="UP000394068"/>
    </source>
</evidence>
<dbReference type="InterPro" id="IPR014001">
    <property type="entry name" value="Helicase_ATP-bd"/>
</dbReference>
<evidence type="ECO:0000313" key="6">
    <source>
        <dbReference type="EMBL" id="VTS20011.1"/>
    </source>
</evidence>
<dbReference type="Gene3D" id="3.40.50.300">
    <property type="entry name" value="P-loop containing nucleotide triphosphate hydrolases"/>
    <property type="match status" value="2"/>
</dbReference>
<dbReference type="GO" id="GO:0006270">
    <property type="term" value="P:DNA replication initiation"/>
    <property type="evidence" value="ECO:0007669"/>
    <property type="project" value="TreeGrafter"/>
</dbReference>
<evidence type="ECO:0000259" key="5">
    <source>
        <dbReference type="PROSITE" id="PS51194"/>
    </source>
</evidence>
<gene>
    <name evidence="6" type="primary">comFA</name>
    <name evidence="6" type="ORF">NCTC5386_01745</name>
</gene>
<feature type="domain" description="Helicase C-terminal" evidence="5">
    <location>
        <begin position="286"/>
        <end position="433"/>
    </location>
</feature>
<dbReference type="Pfam" id="PF00271">
    <property type="entry name" value="Helicase_C"/>
    <property type="match status" value="1"/>
</dbReference>
<dbReference type="InterPro" id="IPR011545">
    <property type="entry name" value="DEAD/DEAH_box_helicase_dom"/>
</dbReference>
<dbReference type="EC" id="3.6.4.-" evidence="6"/>
<evidence type="ECO:0000259" key="4">
    <source>
        <dbReference type="PROSITE" id="PS51192"/>
    </source>
</evidence>
<dbReference type="EMBL" id="CABEHT010000001">
    <property type="protein sequence ID" value="VTS20011.1"/>
    <property type="molecule type" value="Genomic_DNA"/>
</dbReference>
<evidence type="ECO:0000256" key="2">
    <source>
        <dbReference type="ARBA" id="ARBA00022840"/>
    </source>
</evidence>
<dbReference type="PROSITE" id="PS51192">
    <property type="entry name" value="HELICASE_ATP_BIND_1"/>
    <property type="match status" value="1"/>
</dbReference>
<dbReference type="RefSeq" id="WP_077323439.1">
    <property type="nucleotide sequence ID" value="NZ_CABEHT010000001.1"/>
</dbReference>
<dbReference type="SUPFAM" id="SSF52540">
    <property type="entry name" value="P-loop containing nucleoside triphosphate hydrolases"/>
    <property type="match status" value="1"/>
</dbReference>
<organism evidence="6 7">
    <name type="scientific">Streptococcus pseudoporcinus</name>
    <dbReference type="NCBI Taxonomy" id="361101"/>
    <lineage>
        <taxon>Bacteria</taxon>
        <taxon>Bacillati</taxon>
        <taxon>Bacillota</taxon>
        <taxon>Bacilli</taxon>
        <taxon>Lactobacillales</taxon>
        <taxon>Streptococcaceae</taxon>
        <taxon>Streptococcus</taxon>
    </lineage>
</organism>
<dbReference type="Pfam" id="PF00270">
    <property type="entry name" value="DEAD"/>
    <property type="match status" value="1"/>
</dbReference>
<dbReference type="PROSITE" id="PS51194">
    <property type="entry name" value="HELICASE_CTER"/>
    <property type="match status" value="1"/>
</dbReference>
<dbReference type="GO" id="GO:0006302">
    <property type="term" value="P:double-strand break repair"/>
    <property type="evidence" value="ECO:0007669"/>
    <property type="project" value="TreeGrafter"/>
</dbReference>
<dbReference type="GO" id="GO:0043138">
    <property type="term" value="F:3'-5' DNA helicase activity"/>
    <property type="evidence" value="ECO:0007669"/>
    <property type="project" value="TreeGrafter"/>
</dbReference>
<dbReference type="GO" id="GO:0003677">
    <property type="term" value="F:DNA binding"/>
    <property type="evidence" value="ECO:0007669"/>
    <property type="project" value="UniProtKB-KW"/>
</dbReference>
<keyword evidence="1" id="KW-0547">Nucleotide-binding</keyword>
<dbReference type="InterPro" id="IPR001650">
    <property type="entry name" value="Helicase_C-like"/>
</dbReference>
<dbReference type="PANTHER" id="PTHR30580:SF1">
    <property type="entry name" value="COMF OPERON PROTEIN 1"/>
    <property type="match status" value="1"/>
</dbReference>
<dbReference type="SMART" id="SM00487">
    <property type="entry name" value="DEXDc"/>
    <property type="match status" value="1"/>
</dbReference>
<dbReference type="GO" id="GO:0016787">
    <property type="term" value="F:hydrolase activity"/>
    <property type="evidence" value="ECO:0007669"/>
    <property type="project" value="UniProtKB-KW"/>
</dbReference>
<feature type="domain" description="Helicase ATP-binding" evidence="4">
    <location>
        <begin position="107"/>
        <end position="257"/>
    </location>
</feature>
<accession>A0A4U9Y4B5</accession>